<organism evidence="1">
    <name type="scientific">marine sediment metagenome</name>
    <dbReference type="NCBI Taxonomy" id="412755"/>
    <lineage>
        <taxon>unclassified sequences</taxon>
        <taxon>metagenomes</taxon>
        <taxon>ecological metagenomes</taxon>
    </lineage>
</organism>
<name>A0A0F9CKI8_9ZZZZ</name>
<sequence length="128" mass="13533">KSFVLIAMLTAGPLAASGYIPDGNLNFEPLPEGVQVSGYTGRGARGTWCAAADYAVNQLAARHSQKLYVSEPRARVFGHSTAVGFTLNPTNLNPSNVFIVGGSLTRRGSAMTISHALTFCPDVNLPIR</sequence>
<protein>
    <submittedName>
        <fullName evidence="1">Uncharacterized protein</fullName>
    </submittedName>
</protein>
<proteinExistence type="predicted"/>
<feature type="non-terminal residue" evidence="1">
    <location>
        <position position="1"/>
    </location>
</feature>
<evidence type="ECO:0000313" key="1">
    <source>
        <dbReference type="EMBL" id="KKL06196.1"/>
    </source>
</evidence>
<reference evidence="1" key="1">
    <citation type="journal article" date="2015" name="Nature">
        <title>Complex archaea that bridge the gap between prokaryotes and eukaryotes.</title>
        <authorList>
            <person name="Spang A."/>
            <person name="Saw J.H."/>
            <person name="Jorgensen S.L."/>
            <person name="Zaremba-Niedzwiedzka K."/>
            <person name="Martijn J."/>
            <person name="Lind A.E."/>
            <person name="van Eijk R."/>
            <person name="Schleper C."/>
            <person name="Guy L."/>
            <person name="Ettema T.J."/>
        </authorList>
    </citation>
    <scope>NUCLEOTIDE SEQUENCE</scope>
</reference>
<gene>
    <name evidence="1" type="ORF">LCGC14_2598470</name>
</gene>
<comment type="caution">
    <text evidence="1">The sequence shown here is derived from an EMBL/GenBank/DDBJ whole genome shotgun (WGS) entry which is preliminary data.</text>
</comment>
<dbReference type="EMBL" id="LAZR01043811">
    <property type="protein sequence ID" value="KKL06196.1"/>
    <property type="molecule type" value="Genomic_DNA"/>
</dbReference>
<accession>A0A0F9CKI8</accession>
<dbReference type="AlphaFoldDB" id="A0A0F9CKI8"/>